<dbReference type="EMBL" id="JAPWDV010000001">
    <property type="protein sequence ID" value="KAJ6223482.1"/>
    <property type="molecule type" value="Genomic_DNA"/>
</dbReference>
<proteinExistence type="predicted"/>
<keyword evidence="2" id="KW-1185">Reference proteome</keyword>
<accession>A0A9Q0MFB8</accession>
<gene>
    <name evidence="1" type="ORF">RDWZM_002027</name>
</gene>
<evidence type="ECO:0000313" key="1">
    <source>
        <dbReference type="EMBL" id="KAJ6223482.1"/>
    </source>
</evidence>
<comment type="caution">
    <text evidence="1">The sequence shown here is derived from an EMBL/GenBank/DDBJ whole genome shotgun (WGS) entry which is preliminary data.</text>
</comment>
<dbReference type="AlphaFoldDB" id="A0A9Q0MFB8"/>
<evidence type="ECO:0000313" key="2">
    <source>
        <dbReference type="Proteomes" id="UP001142055"/>
    </source>
</evidence>
<sequence length="68" mass="7981">MDRKLFLFIALVFAIGIMAVTVSANYYRRPYYPGGYGGFFGGWHRRGYGYRYPGFWRRRWGYGGGFFG</sequence>
<organism evidence="1 2">
    <name type="scientific">Blomia tropicalis</name>
    <name type="common">Mite</name>
    <dbReference type="NCBI Taxonomy" id="40697"/>
    <lineage>
        <taxon>Eukaryota</taxon>
        <taxon>Metazoa</taxon>
        <taxon>Ecdysozoa</taxon>
        <taxon>Arthropoda</taxon>
        <taxon>Chelicerata</taxon>
        <taxon>Arachnida</taxon>
        <taxon>Acari</taxon>
        <taxon>Acariformes</taxon>
        <taxon>Sarcoptiformes</taxon>
        <taxon>Astigmata</taxon>
        <taxon>Glycyphagoidea</taxon>
        <taxon>Echimyopodidae</taxon>
        <taxon>Blomia</taxon>
    </lineage>
</organism>
<reference evidence="1" key="1">
    <citation type="submission" date="2022-12" db="EMBL/GenBank/DDBJ databases">
        <title>Genome assemblies of Blomia tropicalis.</title>
        <authorList>
            <person name="Cui Y."/>
        </authorList>
    </citation>
    <scope>NUCLEOTIDE SEQUENCE</scope>
    <source>
        <tissue evidence="1">Adult mites</tissue>
    </source>
</reference>
<protein>
    <submittedName>
        <fullName evidence="1">Uncharacterized protein</fullName>
    </submittedName>
</protein>
<dbReference type="Proteomes" id="UP001142055">
    <property type="component" value="Chromosome 1"/>
</dbReference>
<name>A0A9Q0MFB8_BLOTA</name>